<dbReference type="Proteomes" id="UP000299102">
    <property type="component" value="Unassembled WGS sequence"/>
</dbReference>
<evidence type="ECO:0000313" key="3">
    <source>
        <dbReference type="Proteomes" id="UP000299102"/>
    </source>
</evidence>
<evidence type="ECO:0000313" key="2">
    <source>
        <dbReference type="EMBL" id="GBP30141.1"/>
    </source>
</evidence>
<accession>A0A4C1UUI8</accession>
<dbReference type="EMBL" id="BGZK01000229">
    <property type="protein sequence ID" value="GBP30141.1"/>
    <property type="molecule type" value="Genomic_DNA"/>
</dbReference>
<proteinExistence type="predicted"/>
<organism evidence="2 3">
    <name type="scientific">Eumeta variegata</name>
    <name type="common">Bagworm moth</name>
    <name type="synonym">Eumeta japonica</name>
    <dbReference type="NCBI Taxonomy" id="151549"/>
    <lineage>
        <taxon>Eukaryota</taxon>
        <taxon>Metazoa</taxon>
        <taxon>Ecdysozoa</taxon>
        <taxon>Arthropoda</taxon>
        <taxon>Hexapoda</taxon>
        <taxon>Insecta</taxon>
        <taxon>Pterygota</taxon>
        <taxon>Neoptera</taxon>
        <taxon>Endopterygota</taxon>
        <taxon>Lepidoptera</taxon>
        <taxon>Glossata</taxon>
        <taxon>Ditrysia</taxon>
        <taxon>Tineoidea</taxon>
        <taxon>Psychidae</taxon>
        <taxon>Oiketicinae</taxon>
        <taxon>Eumeta</taxon>
    </lineage>
</organism>
<protein>
    <submittedName>
        <fullName evidence="2">Uncharacterized protein</fullName>
    </submittedName>
</protein>
<feature type="region of interest" description="Disordered" evidence="1">
    <location>
        <begin position="1"/>
        <end position="32"/>
    </location>
</feature>
<name>A0A4C1UUI8_EUMVA</name>
<dbReference type="AlphaFoldDB" id="A0A4C1UUI8"/>
<comment type="caution">
    <text evidence="2">The sequence shown here is derived from an EMBL/GenBank/DDBJ whole genome shotgun (WGS) entry which is preliminary data.</text>
</comment>
<keyword evidence="3" id="KW-1185">Reference proteome</keyword>
<evidence type="ECO:0000256" key="1">
    <source>
        <dbReference type="SAM" id="MobiDB-lite"/>
    </source>
</evidence>
<reference evidence="2 3" key="1">
    <citation type="journal article" date="2019" name="Commun. Biol.">
        <title>The bagworm genome reveals a unique fibroin gene that provides high tensile strength.</title>
        <authorList>
            <person name="Kono N."/>
            <person name="Nakamura H."/>
            <person name="Ohtoshi R."/>
            <person name="Tomita M."/>
            <person name="Numata K."/>
            <person name="Arakawa K."/>
        </authorList>
    </citation>
    <scope>NUCLEOTIDE SEQUENCE [LARGE SCALE GENOMIC DNA]</scope>
</reference>
<sequence>MVTAAHGHSQPQMNHQGIAGLSGGNRISNGREIELVKGDERRRGMVIMEINFKPLELGFELHYNHRKPTKNVTHLLHLFTEWA</sequence>
<gene>
    <name evidence="2" type="ORF">EVAR_94986_1</name>
</gene>